<evidence type="ECO:0000313" key="10">
    <source>
        <dbReference type="EMBL" id="CAG1864089.1"/>
    </source>
</evidence>
<protein>
    <submittedName>
        <fullName evidence="10">(wild Malaysian banana) hypothetical protein</fullName>
    </submittedName>
</protein>
<dbReference type="InterPro" id="IPR004713">
    <property type="entry name" value="CaH_exchang"/>
</dbReference>
<dbReference type="GO" id="GO:0015368">
    <property type="term" value="F:calcium:monoatomic cation antiporter activity"/>
    <property type="evidence" value="ECO:0007669"/>
    <property type="project" value="UniProtKB-ARBA"/>
</dbReference>
<feature type="transmembrane region" description="Helical" evidence="8">
    <location>
        <begin position="58"/>
        <end position="83"/>
    </location>
</feature>
<keyword evidence="6" id="KW-0406">Ion transport</keyword>
<dbReference type="GO" id="GO:0012505">
    <property type="term" value="C:endomembrane system"/>
    <property type="evidence" value="ECO:0007669"/>
    <property type="project" value="UniProtKB-SubCell"/>
</dbReference>
<sequence>MYKAATYLSSGSELLLEIMGPGIIGGLFLPILGALPDAMLILVSGLSGSRETAQNQVLIGMGLLAGSTVMLLTVLWGSCVIVGKCDLSEDSTSIYSQDTKAFSLFGQFLSQLFSAVCGFCSMVEVLFLLFLGKILTGSTSQIPRVLIKCTDLNNSPRIGRYGVISSGNCRNFDCYRPIQLNNGRFRPLPLGNNQNRPLPHCNSAIVLQRSYNSITVDFDRYRSVTVEIDHQFHDWVQQTYHIDMQMYRIEDLDPPPVEACRVPLGTPRHIARYTIPYRTEPTLKHRYDTVLHILL</sequence>
<dbReference type="Pfam" id="PF01699">
    <property type="entry name" value="Na_Ca_ex"/>
    <property type="match status" value="1"/>
</dbReference>
<keyword evidence="7 8" id="KW-0472">Membrane</keyword>
<feature type="transmembrane region" description="Helical" evidence="8">
    <location>
        <begin position="23"/>
        <end position="46"/>
    </location>
</feature>
<proteinExistence type="predicted"/>
<feature type="domain" description="Sodium/calcium exchanger membrane region" evidence="9">
    <location>
        <begin position="2"/>
        <end position="115"/>
    </location>
</feature>
<name>A0A8D7FSU7_MUSAM</name>
<evidence type="ECO:0000256" key="8">
    <source>
        <dbReference type="SAM" id="Phobius"/>
    </source>
</evidence>
<evidence type="ECO:0000256" key="1">
    <source>
        <dbReference type="ARBA" id="ARBA00004127"/>
    </source>
</evidence>
<evidence type="ECO:0000256" key="7">
    <source>
        <dbReference type="ARBA" id="ARBA00023136"/>
    </source>
</evidence>
<gene>
    <name evidence="10" type="ORF">GSMUA_15390.1</name>
</gene>
<evidence type="ECO:0000259" key="9">
    <source>
        <dbReference type="Pfam" id="PF01699"/>
    </source>
</evidence>
<evidence type="ECO:0000256" key="3">
    <source>
        <dbReference type="ARBA" id="ARBA00022449"/>
    </source>
</evidence>
<dbReference type="PANTHER" id="PTHR31503">
    <property type="entry name" value="VACUOLAR CALCIUM ION TRANSPORTER"/>
    <property type="match status" value="1"/>
</dbReference>
<dbReference type="InterPro" id="IPR004837">
    <property type="entry name" value="NaCa_Exmemb"/>
</dbReference>
<evidence type="ECO:0000256" key="2">
    <source>
        <dbReference type="ARBA" id="ARBA00022448"/>
    </source>
</evidence>
<keyword evidence="4 8" id="KW-0812">Transmembrane</keyword>
<accession>A0A8D7FSU7</accession>
<organism evidence="10">
    <name type="scientific">Musa acuminata subsp. malaccensis</name>
    <name type="common">Wild banana</name>
    <name type="synonym">Musa malaccensis</name>
    <dbReference type="NCBI Taxonomy" id="214687"/>
    <lineage>
        <taxon>Eukaryota</taxon>
        <taxon>Viridiplantae</taxon>
        <taxon>Streptophyta</taxon>
        <taxon>Embryophyta</taxon>
        <taxon>Tracheophyta</taxon>
        <taxon>Spermatophyta</taxon>
        <taxon>Magnoliopsida</taxon>
        <taxon>Liliopsida</taxon>
        <taxon>Zingiberales</taxon>
        <taxon>Musaceae</taxon>
        <taxon>Musa</taxon>
    </lineage>
</organism>
<dbReference type="GO" id="GO:0016020">
    <property type="term" value="C:membrane"/>
    <property type="evidence" value="ECO:0007669"/>
    <property type="project" value="InterPro"/>
</dbReference>
<evidence type="ECO:0000256" key="6">
    <source>
        <dbReference type="ARBA" id="ARBA00023065"/>
    </source>
</evidence>
<reference evidence="10" key="1">
    <citation type="submission" date="2021-03" db="EMBL/GenBank/DDBJ databases">
        <authorList>
            <consortium name="Genoscope - CEA"/>
            <person name="William W."/>
        </authorList>
    </citation>
    <scope>NUCLEOTIDE SEQUENCE</scope>
    <source>
        <strain evidence="10">Doubled-haploid Pahang</strain>
    </source>
</reference>
<keyword evidence="3" id="KW-0050">Antiport</keyword>
<feature type="transmembrane region" description="Helical" evidence="8">
    <location>
        <begin position="112"/>
        <end position="131"/>
    </location>
</feature>
<evidence type="ECO:0000256" key="4">
    <source>
        <dbReference type="ARBA" id="ARBA00022692"/>
    </source>
</evidence>
<comment type="subcellular location">
    <subcellularLocation>
        <location evidence="1">Endomembrane system</location>
        <topology evidence="1">Multi-pass membrane protein</topology>
    </subcellularLocation>
</comment>
<keyword evidence="2" id="KW-0813">Transport</keyword>
<dbReference type="AlphaFoldDB" id="A0A8D7FSU7"/>
<dbReference type="PANTHER" id="PTHR31503:SF36">
    <property type="entry name" value="SODIUM_CALCIUM EXCHANGER MEMBRANE REGION DOMAIN-CONTAINING PROTEIN"/>
    <property type="match status" value="1"/>
</dbReference>
<keyword evidence="5 8" id="KW-1133">Transmembrane helix</keyword>
<dbReference type="EMBL" id="HG996475">
    <property type="protein sequence ID" value="CAG1864089.1"/>
    <property type="molecule type" value="Genomic_DNA"/>
</dbReference>
<evidence type="ECO:0000256" key="5">
    <source>
        <dbReference type="ARBA" id="ARBA00022989"/>
    </source>
</evidence>